<accession>A1HTD5</accession>
<dbReference type="InterPro" id="IPR007546">
    <property type="entry name" value="DUF503"/>
</dbReference>
<comment type="caution">
    <text evidence="1">The sequence shown here is derived from an EMBL/GenBank/DDBJ whole genome shotgun (WGS) entry which is preliminary data.</text>
</comment>
<dbReference type="Proteomes" id="UP000005139">
    <property type="component" value="Unassembled WGS sequence"/>
</dbReference>
<name>A1HTD5_9FIRM</name>
<dbReference type="EMBL" id="AAWL01000024">
    <property type="protein sequence ID" value="EAX46684.1"/>
    <property type="molecule type" value="Genomic_DNA"/>
</dbReference>
<organism evidence="1 2">
    <name type="scientific">Thermosinus carboxydivorans Nor1</name>
    <dbReference type="NCBI Taxonomy" id="401526"/>
    <lineage>
        <taxon>Bacteria</taxon>
        <taxon>Bacillati</taxon>
        <taxon>Bacillota</taxon>
        <taxon>Negativicutes</taxon>
        <taxon>Selenomonadales</taxon>
        <taxon>Sporomusaceae</taxon>
        <taxon>Thermosinus</taxon>
    </lineage>
</organism>
<gene>
    <name evidence="1" type="ORF">TcarDRAFT_0451</name>
</gene>
<evidence type="ECO:0000313" key="2">
    <source>
        <dbReference type="Proteomes" id="UP000005139"/>
    </source>
</evidence>
<dbReference type="PANTHER" id="PTHR36441:SF1">
    <property type="entry name" value="DUF503 DOMAIN-CONTAINING PROTEIN"/>
    <property type="match status" value="1"/>
</dbReference>
<proteinExistence type="predicted"/>
<dbReference type="Pfam" id="PF04456">
    <property type="entry name" value="DUF503"/>
    <property type="match status" value="1"/>
</dbReference>
<dbReference type="OrthoDB" id="9809023at2"/>
<sequence length="93" mass="10359">MFVAVCIIDLFLPGAGSLKGKRQILKSIIERIKARTNASVAETDAQDLWQRAVIAVAMVSGDKALLERQISIIRRIVEDNAEVEQVDFTVEYL</sequence>
<dbReference type="Gene3D" id="3.30.70.1120">
    <property type="entry name" value="TT1725-like"/>
    <property type="match status" value="1"/>
</dbReference>
<dbReference type="PANTHER" id="PTHR36441">
    <property type="entry name" value="HYPOTHETICAL CYTOSOLIC PROTEIN"/>
    <property type="match status" value="1"/>
</dbReference>
<dbReference type="eggNOG" id="COG1550">
    <property type="taxonomic scope" value="Bacteria"/>
</dbReference>
<protein>
    <recommendedName>
        <fullName evidence="3">DUF503 domain-containing protein</fullName>
    </recommendedName>
</protein>
<evidence type="ECO:0000313" key="1">
    <source>
        <dbReference type="EMBL" id="EAX46684.1"/>
    </source>
</evidence>
<reference evidence="1 2" key="2">
    <citation type="submission" date="2007-01" db="EMBL/GenBank/DDBJ databases">
        <title>Sequencing of the draft genome and assembly of Thermosinus carboxydivorans Nor1.</title>
        <authorList>
            <consortium name="US DOE Joint Genome Institute (JGI-PGF)"/>
            <person name="Copeland A."/>
            <person name="Lucas S."/>
            <person name="Lapidus A."/>
            <person name="Barry K."/>
            <person name="Glavina del Rio T."/>
            <person name="Dalin E."/>
            <person name="Tice H."/>
            <person name="Bruce D."/>
            <person name="Pitluck S."/>
            <person name="Richardson P."/>
        </authorList>
    </citation>
    <scope>NUCLEOTIDE SEQUENCE [LARGE SCALE GENOMIC DNA]</scope>
    <source>
        <strain evidence="1 2">Nor1</strain>
    </source>
</reference>
<dbReference type="AlphaFoldDB" id="A1HTD5"/>
<keyword evidence="2" id="KW-1185">Reference proteome</keyword>
<reference evidence="1 2" key="1">
    <citation type="submission" date="2007-01" db="EMBL/GenBank/DDBJ databases">
        <title>Annotation of the draft genome assembly of Thermosinus carboxydivorans Nor1.</title>
        <authorList>
            <consortium name="US DOE Joint Genome Institute (JGI-ORNL)"/>
            <person name="Larimer F."/>
            <person name="Land M."/>
            <person name="Hauser L."/>
        </authorList>
    </citation>
    <scope>NUCLEOTIDE SEQUENCE [LARGE SCALE GENOMIC DNA]</scope>
    <source>
        <strain evidence="1 2">Nor1</strain>
    </source>
</reference>
<dbReference type="InterPro" id="IPR036746">
    <property type="entry name" value="TT1725-like_sf"/>
</dbReference>
<dbReference type="SUPFAM" id="SSF103007">
    <property type="entry name" value="Hypothetical protein TT1725"/>
    <property type="match status" value="1"/>
</dbReference>
<dbReference type="RefSeq" id="WP_007290289.1">
    <property type="nucleotide sequence ID" value="NZ_AAWL01000024.1"/>
</dbReference>
<evidence type="ECO:0008006" key="3">
    <source>
        <dbReference type="Google" id="ProtNLM"/>
    </source>
</evidence>